<evidence type="ECO:0000313" key="17">
    <source>
        <dbReference type="EMBL" id="KAJ8717958.1"/>
    </source>
</evidence>
<keyword evidence="3" id="KW-0597">Phosphoprotein</keyword>
<evidence type="ECO:0000313" key="18">
    <source>
        <dbReference type="Proteomes" id="UP001231518"/>
    </source>
</evidence>
<dbReference type="Pfam" id="PF21990">
    <property type="entry name" value="SH2_1"/>
    <property type="match status" value="1"/>
</dbReference>
<dbReference type="GO" id="GO:0007259">
    <property type="term" value="P:cell surface receptor signaling pathway via JAK-STAT"/>
    <property type="evidence" value="ECO:0007669"/>
    <property type="project" value="TreeGrafter"/>
</dbReference>
<organism evidence="17 18">
    <name type="scientific">Mythimna separata</name>
    <name type="common">Oriental armyworm</name>
    <name type="synonym">Pseudaletia separata</name>
    <dbReference type="NCBI Taxonomy" id="271217"/>
    <lineage>
        <taxon>Eukaryota</taxon>
        <taxon>Metazoa</taxon>
        <taxon>Ecdysozoa</taxon>
        <taxon>Arthropoda</taxon>
        <taxon>Hexapoda</taxon>
        <taxon>Insecta</taxon>
        <taxon>Pterygota</taxon>
        <taxon>Neoptera</taxon>
        <taxon>Endopterygota</taxon>
        <taxon>Lepidoptera</taxon>
        <taxon>Glossata</taxon>
        <taxon>Ditrysia</taxon>
        <taxon>Noctuoidea</taxon>
        <taxon>Noctuidae</taxon>
        <taxon>Noctuinae</taxon>
        <taxon>Hadenini</taxon>
        <taxon>Mythimna</taxon>
    </lineage>
</organism>
<dbReference type="GO" id="GO:0019221">
    <property type="term" value="P:cytokine-mediated signaling pathway"/>
    <property type="evidence" value="ECO:0007669"/>
    <property type="project" value="TreeGrafter"/>
</dbReference>
<dbReference type="GO" id="GO:0002009">
    <property type="term" value="P:morphogenesis of an epithelium"/>
    <property type="evidence" value="ECO:0007669"/>
    <property type="project" value="UniProtKB-ARBA"/>
</dbReference>
<keyword evidence="11" id="KW-0829">Tyrosine-protein kinase</keyword>
<dbReference type="GO" id="GO:0005126">
    <property type="term" value="F:cytokine receptor binding"/>
    <property type="evidence" value="ECO:0007669"/>
    <property type="project" value="TreeGrafter"/>
</dbReference>
<dbReference type="GO" id="GO:0035556">
    <property type="term" value="P:intracellular signal transduction"/>
    <property type="evidence" value="ECO:0007669"/>
    <property type="project" value="TreeGrafter"/>
</dbReference>
<evidence type="ECO:0000256" key="8">
    <source>
        <dbReference type="ARBA" id="ARBA00022840"/>
    </source>
</evidence>
<feature type="domain" description="Protein kinase" evidence="15">
    <location>
        <begin position="460"/>
        <end position="995"/>
    </location>
</feature>
<feature type="domain" description="Protein kinase" evidence="15">
    <location>
        <begin position="1124"/>
        <end position="1439"/>
    </location>
</feature>
<evidence type="ECO:0000256" key="14">
    <source>
        <dbReference type="PROSITE-ProRule" id="PRU10141"/>
    </source>
</evidence>
<dbReference type="InterPro" id="IPR036860">
    <property type="entry name" value="SH2_dom_sf"/>
</dbReference>
<accession>A0AAD8DR35</accession>
<evidence type="ECO:0000256" key="6">
    <source>
        <dbReference type="ARBA" id="ARBA00022741"/>
    </source>
</evidence>
<evidence type="ECO:0000256" key="1">
    <source>
        <dbReference type="ARBA" id="ARBA00004308"/>
    </source>
</evidence>
<dbReference type="SMART" id="SM00295">
    <property type="entry name" value="B41"/>
    <property type="match status" value="1"/>
</dbReference>
<dbReference type="EC" id="2.7.10.2" evidence="2"/>
<comment type="caution">
    <text evidence="17">The sequence shown here is derived from an EMBL/GenBank/DDBJ whole genome shotgun (WGS) entry which is preliminary data.</text>
</comment>
<dbReference type="InterPro" id="IPR000980">
    <property type="entry name" value="SH2"/>
</dbReference>
<keyword evidence="8 14" id="KW-0067">ATP-binding</keyword>
<keyword evidence="7" id="KW-0418">Kinase</keyword>
<feature type="domain" description="FERM" evidence="16">
    <location>
        <begin position="6"/>
        <end position="302"/>
    </location>
</feature>
<evidence type="ECO:0000256" key="2">
    <source>
        <dbReference type="ARBA" id="ARBA00011903"/>
    </source>
</evidence>
<dbReference type="SUPFAM" id="SSF56112">
    <property type="entry name" value="Protein kinase-like (PK-like)"/>
    <property type="match status" value="11"/>
</dbReference>
<keyword evidence="10" id="KW-0472">Membrane</keyword>
<dbReference type="SUPFAM" id="SSF55550">
    <property type="entry name" value="SH2 domain"/>
    <property type="match status" value="1"/>
</dbReference>
<dbReference type="GO" id="GO:0005524">
    <property type="term" value="F:ATP binding"/>
    <property type="evidence" value="ECO:0007669"/>
    <property type="project" value="UniProtKB-UniRule"/>
</dbReference>
<dbReference type="GO" id="GO:0048468">
    <property type="term" value="P:cell development"/>
    <property type="evidence" value="ECO:0007669"/>
    <property type="project" value="UniProtKB-ARBA"/>
</dbReference>
<dbReference type="GO" id="GO:0004715">
    <property type="term" value="F:non-membrane spanning protein tyrosine kinase activity"/>
    <property type="evidence" value="ECO:0007669"/>
    <property type="project" value="UniProtKB-EC"/>
</dbReference>
<evidence type="ECO:0000259" key="16">
    <source>
        <dbReference type="PROSITE" id="PS50057"/>
    </source>
</evidence>
<evidence type="ECO:0000256" key="11">
    <source>
        <dbReference type="ARBA" id="ARBA00023137"/>
    </source>
</evidence>
<comment type="subcellular location">
    <subcellularLocation>
        <location evidence="1">Endomembrane system</location>
    </subcellularLocation>
</comment>
<gene>
    <name evidence="17" type="ORF">PYW07_005888</name>
</gene>
<dbReference type="InterPro" id="IPR000299">
    <property type="entry name" value="FERM_domain"/>
</dbReference>
<dbReference type="InterPro" id="IPR011009">
    <property type="entry name" value="Kinase-like_dom_sf"/>
</dbReference>
<dbReference type="InterPro" id="IPR017441">
    <property type="entry name" value="Protein_kinase_ATP_BS"/>
</dbReference>
<dbReference type="GO" id="GO:0050793">
    <property type="term" value="P:regulation of developmental process"/>
    <property type="evidence" value="ECO:0007669"/>
    <property type="project" value="UniProtKB-ARBA"/>
</dbReference>
<dbReference type="GO" id="GO:0009887">
    <property type="term" value="P:animal organ morphogenesis"/>
    <property type="evidence" value="ECO:0007669"/>
    <property type="project" value="UniProtKB-ARBA"/>
</dbReference>
<dbReference type="GO" id="GO:0030182">
    <property type="term" value="P:neuron differentiation"/>
    <property type="evidence" value="ECO:0007669"/>
    <property type="project" value="UniProtKB-ARBA"/>
</dbReference>
<evidence type="ECO:0000259" key="15">
    <source>
        <dbReference type="PROSITE" id="PS50011"/>
    </source>
</evidence>
<name>A0AAD8DR35_MYTSE</name>
<dbReference type="PROSITE" id="PS50057">
    <property type="entry name" value="FERM_3"/>
    <property type="match status" value="1"/>
</dbReference>
<dbReference type="Gene3D" id="1.10.510.10">
    <property type="entry name" value="Transferase(Phosphotransferase) domain 1"/>
    <property type="match status" value="11"/>
</dbReference>
<keyword evidence="6 14" id="KW-0547">Nucleotide-binding</keyword>
<feature type="binding site" evidence="14">
    <location>
        <position position="1159"/>
    </location>
    <ligand>
        <name>ATP</name>
        <dbReference type="ChEBI" id="CHEBI:30616"/>
    </ligand>
</feature>
<dbReference type="GO" id="GO:0004714">
    <property type="term" value="F:transmembrane receptor protein tyrosine kinase activity"/>
    <property type="evidence" value="ECO:0007669"/>
    <property type="project" value="UniProtKB-EC"/>
</dbReference>
<dbReference type="PROSITE" id="PS50011">
    <property type="entry name" value="PROTEIN_KINASE_DOM"/>
    <property type="match status" value="3"/>
</dbReference>
<dbReference type="PANTHER" id="PTHR45807">
    <property type="entry name" value="TYROSINE-PROTEIN KINASE HOPSCOTCH"/>
    <property type="match status" value="1"/>
</dbReference>
<feature type="domain" description="Protein kinase" evidence="15">
    <location>
        <begin position="1661"/>
        <end position="1976"/>
    </location>
</feature>
<dbReference type="GO" id="GO:0051130">
    <property type="term" value="P:positive regulation of cellular component organization"/>
    <property type="evidence" value="ECO:0007669"/>
    <property type="project" value="UniProtKB-ARBA"/>
</dbReference>
<dbReference type="Gene3D" id="3.30.505.10">
    <property type="entry name" value="SH2 domain"/>
    <property type="match status" value="1"/>
</dbReference>
<dbReference type="Pfam" id="PF07714">
    <property type="entry name" value="PK_Tyr_Ser-Thr"/>
    <property type="match status" value="11"/>
</dbReference>
<evidence type="ECO:0000256" key="5">
    <source>
        <dbReference type="ARBA" id="ARBA00022737"/>
    </source>
</evidence>
<dbReference type="InterPro" id="IPR000719">
    <property type="entry name" value="Prot_kinase_dom"/>
</dbReference>
<evidence type="ECO:0000256" key="9">
    <source>
        <dbReference type="ARBA" id="ARBA00022999"/>
    </source>
</evidence>
<evidence type="ECO:0000256" key="3">
    <source>
        <dbReference type="ARBA" id="ARBA00022553"/>
    </source>
</evidence>
<evidence type="ECO:0000256" key="4">
    <source>
        <dbReference type="ARBA" id="ARBA00022679"/>
    </source>
</evidence>
<comment type="catalytic activity">
    <reaction evidence="13">
        <text>L-tyrosyl-[protein] + ATP = O-phospho-L-tyrosyl-[protein] + ADP + H(+)</text>
        <dbReference type="Rhea" id="RHEA:10596"/>
        <dbReference type="Rhea" id="RHEA-COMP:10136"/>
        <dbReference type="Rhea" id="RHEA-COMP:20101"/>
        <dbReference type="ChEBI" id="CHEBI:15378"/>
        <dbReference type="ChEBI" id="CHEBI:30616"/>
        <dbReference type="ChEBI" id="CHEBI:46858"/>
        <dbReference type="ChEBI" id="CHEBI:61978"/>
        <dbReference type="ChEBI" id="CHEBI:456216"/>
        <dbReference type="EC" id="2.7.10.2"/>
    </reaction>
</comment>
<dbReference type="InterPro" id="IPR020635">
    <property type="entry name" value="Tyr_kinase_cat_dom"/>
</dbReference>
<keyword evidence="5" id="KW-0677">Repeat</keyword>
<sequence>MATVEETVKVSVVTDRTPNIVRCSSTITAEELCIILCKKYKIPPLTRTLFALRVKGRDYFLKDNAKVLSSTRDYELRIRFKVPRLELLITLDETTYDYYFLQARSDVYENRIPEIKYPDHKKEMLGLGIADMTRATAEEKLSVNDVVRDYKKYIPKVIVRRHGHVAKKHAHDQLPKLCSVGHNVNYIKNLYLQQLYIMAPNYLAEEYENVLWQNGSDVTPVTVVVAPFHPHQPGLRVYNTVKREWSHVCKIEELIYITRNGEHSLEISRRGTPLFFKFKSEEHLSSFISVCDGYYRLMVKWTFNLSKDDETPSLKELQRIKCHGPVGGAFSYRKLEEKRAKKHGCYILRQCQDDYNVYYLDVCTKNSTTETYRIEFKGHCYVVNNEEYYSIERLVGCHQNPEGRIFLNECIPPSEYDKSQLLLCGEPVKRGVRIDQGELQDILKDNRSPRCLPNKDILLYTGSEKIGSENITATYKALWRLDETKKLLVAFKTLQREKANDHLKEFVELASKWACMQSSAMVRLYGVTLSSPSALVLEYLPYGPFDDYLRENEDRIKPIHLKKVAAGLARALWDLSEAGVVHGYIRCRRLLLAAHDGDRIQVKLSGPTLRHYTPHESSCPGPRCATTRRTSKYIAGGSSRATLWDLSEAGVVHGYIRCRRLLLAAHDGDRIQVKLSGPTLRHYTPHESSCPGPRCATTRRTSKYIAGGSSRATLWDLSEAGVVHGYIRCRRLLLAAHDGDRIQVKLSGPTLRHYTPHESSCPGPRCATTRRTSKYIAGGSSRATLWDLSEAGVVHGYIRCRRLLLAAHDGDRIQVKLSGPTLRHYTPHESSCPGPRCATTRRTSKYIAGGSSRATLWDLSEAGVVHGYIRCRRLLLAAHDGDRIQVKLSGPTLRHYTPHDVHWMPVEFFSDMSLAKRSVMGDIWAFATTLWEVFSYGQSPTETNPVLTARSYEMGDRLLRPARCPGEVWALMRQCWQPDPLRPQEIMRDMNHMLHREYVPIHEYEEPKISLEHMEHAETVSSDRFIPSELSDAGSNKSLISDSSVLSMNGTMSDQYDNPFADNKSSNSLESMNGLPYALQRELRSRTSSSMGGARGVDDELDDDAAPAPRLMESIVSQGKTYLVTLTKKIGSGNYGHVFKGWMERDNQESQRREVAVKKLTRQASERNGSLYEDFKNELEIMKSLQHINIVEILGYSWDHGSDVLIVMEYLEEGSLNHYLKFQGDKLRISHLLKYSRDIATVDFRQHINIVEILGYSWDHGSDVLIVMEYLEEGSLNHYLKFQGDKLRISHLLKYSRDIATVDFRQHINIVEILGYSWDHGSDVLIVMEYLEEGSLNHYLKFQGDKLRISHLLKYSRDIATVDFRQHINIVEILGYSWDHGSDVLIVMEYLEEGSLNHYLKFQGDKLRISHLLKYSRDIATVDFRQHINIVEILGYSWDHGSDVLIVMEYLEEGSLNHYLKFQGDKLRISHLLKYSRDIATVCYSWDHGSDVLIVMEYLEEGSLNHYLKFQGDKLRISHLLKYSRDIATVDFRQHINIVEILGYSWDHGSDVLIVMEYLEEGSLNHYLKFQGDKLRISHLLKYSRDIATVCYSWDHGSDVLIVMEYLEEGSLNHYLKFQGDKLRISHLLKYSRDIATVDFRQHINIVEILGYSWDHGSDVLIVMEYLEEGSLNHYLKFQGDKLRISHLLKYSRDIATVCTLFVRAHEVDFRQHINIVEILGYSWDHGSDVLIVMEYLEEGSLNHYLKFQGDKLRISHLLKYSRDIATVDFRQHINIVEILGYSWDHGSDVLIVMEYLEEGSLNHYLKFQGDKLRISHLLKYSRDIATGMDHVSAKNVVHRDLATRNILVVNKYHVKISDFGLARIIPKEENAYRLKTERLLPINWYAPESAVEPWHFSTKSDVWSYGVTAWEIFTRARQEVPKFNAERPRERASCFQIPEGCPSEIFRHLMKDCWNLDPNLRPKFIDLVHMCKRFMDEYK</sequence>
<dbReference type="PRINTS" id="PR00109">
    <property type="entry name" value="TYRKINASE"/>
</dbReference>
<dbReference type="PROSITE" id="PS00109">
    <property type="entry name" value="PROTEIN_KINASE_TYR"/>
    <property type="match status" value="1"/>
</dbReference>
<dbReference type="InterPro" id="IPR051286">
    <property type="entry name" value="JAK"/>
</dbReference>
<keyword evidence="4" id="KW-0808">Transferase</keyword>
<dbReference type="GO" id="GO:0012505">
    <property type="term" value="C:endomembrane system"/>
    <property type="evidence" value="ECO:0007669"/>
    <property type="project" value="UniProtKB-SubCell"/>
</dbReference>
<dbReference type="InterPro" id="IPR001245">
    <property type="entry name" value="Ser-Thr/Tyr_kinase_cat_dom"/>
</dbReference>
<keyword evidence="9" id="KW-0727">SH2 domain</keyword>
<proteinExistence type="predicted"/>
<dbReference type="GO" id="GO:0071944">
    <property type="term" value="C:cell periphery"/>
    <property type="evidence" value="ECO:0007669"/>
    <property type="project" value="UniProtKB-ARBA"/>
</dbReference>
<evidence type="ECO:0000256" key="10">
    <source>
        <dbReference type="ARBA" id="ARBA00023136"/>
    </source>
</evidence>
<evidence type="ECO:0000256" key="13">
    <source>
        <dbReference type="ARBA" id="ARBA00051245"/>
    </source>
</evidence>
<dbReference type="EMBL" id="JARGEI010000016">
    <property type="protein sequence ID" value="KAJ8717958.1"/>
    <property type="molecule type" value="Genomic_DNA"/>
</dbReference>
<dbReference type="GO" id="GO:0005829">
    <property type="term" value="C:cytosol"/>
    <property type="evidence" value="ECO:0007669"/>
    <property type="project" value="TreeGrafter"/>
</dbReference>
<dbReference type="PROSITE" id="PS00107">
    <property type="entry name" value="PROTEIN_KINASE_ATP"/>
    <property type="match status" value="1"/>
</dbReference>
<dbReference type="SMART" id="SM00219">
    <property type="entry name" value="TyrKc"/>
    <property type="match status" value="1"/>
</dbReference>
<dbReference type="Proteomes" id="UP001231518">
    <property type="component" value="Chromosome 18"/>
</dbReference>
<dbReference type="InterPro" id="IPR008266">
    <property type="entry name" value="Tyr_kinase_AS"/>
</dbReference>
<evidence type="ECO:0000256" key="12">
    <source>
        <dbReference type="ARBA" id="ARBA00051243"/>
    </source>
</evidence>
<dbReference type="PANTHER" id="PTHR45807:SF7">
    <property type="entry name" value="TYROSINE-PROTEIN KINASE HOPSCOTCH"/>
    <property type="match status" value="1"/>
</dbReference>
<dbReference type="FunFam" id="1.10.510.10:FF:001512">
    <property type="entry name" value="Receptor tyrosine-protein kinase erbB-2"/>
    <property type="match status" value="1"/>
</dbReference>
<evidence type="ECO:0000256" key="7">
    <source>
        <dbReference type="ARBA" id="ARBA00022777"/>
    </source>
</evidence>
<keyword evidence="18" id="KW-1185">Reference proteome</keyword>
<reference evidence="17" key="1">
    <citation type="submission" date="2023-03" db="EMBL/GenBank/DDBJ databases">
        <title>Chromosome-level genomes of two armyworms, Mythimna separata and Mythimna loreyi, provide insights into the biosynthesis and reception of sex pheromones.</title>
        <authorList>
            <person name="Zhao H."/>
        </authorList>
    </citation>
    <scope>NUCLEOTIDE SEQUENCE</scope>
    <source>
        <strain evidence="17">BeijingLab</strain>
        <tissue evidence="17">Pupa</tissue>
    </source>
</reference>
<dbReference type="InterPro" id="IPR019749">
    <property type="entry name" value="Band_41_domain"/>
</dbReference>
<comment type="catalytic activity">
    <reaction evidence="12">
        <text>L-tyrosyl-[protein] + ATP = O-phospho-L-tyrosyl-[protein] + ADP + H(+)</text>
        <dbReference type="Rhea" id="RHEA:10596"/>
        <dbReference type="Rhea" id="RHEA-COMP:10136"/>
        <dbReference type="Rhea" id="RHEA-COMP:20101"/>
        <dbReference type="ChEBI" id="CHEBI:15378"/>
        <dbReference type="ChEBI" id="CHEBI:30616"/>
        <dbReference type="ChEBI" id="CHEBI:46858"/>
        <dbReference type="ChEBI" id="CHEBI:61978"/>
        <dbReference type="ChEBI" id="CHEBI:456216"/>
        <dbReference type="EC" id="2.7.10.1"/>
    </reaction>
</comment>
<protein>
    <recommendedName>
        <fullName evidence="2">non-specific protein-tyrosine kinase</fullName>
        <ecNumber evidence="2">2.7.10.2</ecNumber>
    </recommendedName>
</protein>